<protein>
    <submittedName>
        <fullName evidence="2">Uncharacterized protein</fullName>
    </submittedName>
</protein>
<gene>
    <name evidence="2" type="ORF">E4188_22640</name>
</gene>
<dbReference type="RefSeq" id="WP_171270143.1">
    <property type="nucleotide sequence ID" value="NZ_CP038446.1"/>
</dbReference>
<dbReference type="Proteomes" id="UP000502657">
    <property type="component" value="Plasmid pAeme5"/>
</dbReference>
<keyword evidence="3" id="KW-1185">Reference proteome</keyword>
<feature type="region of interest" description="Disordered" evidence="1">
    <location>
        <begin position="54"/>
        <end position="75"/>
    </location>
</feature>
<evidence type="ECO:0000313" key="3">
    <source>
        <dbReference type="Proteomes" id="UP000502657"/>
    </source>
</evidence>
<reference evidence="2 3" key="1">
    <citation type="submission" date="2019-03" db="EMBL/GenBank/DDBJ databases">
        <title>Novel transposon Tn6433 accelerates the dissemination of tet(E) in Aeromonas from aerobic biofilm under oxytetracycline stress.</title>
        <authorList>
            <person name="Shi Y."/>
            <person name="Tian Z."/>
            <person name="Zhang Y."/>
            <person name="Zhang H."/>
            <person name="Yang M."/>
        </authorList>
    </citation>
    <scope>NUCLEOTIDE SEQUENCE [LARGE SCALE GENOMIC DNA]</scope>
    <source>
        <strain evidence="2 3">R50-22</strain>
        <plasmid evidence="3">paeme5</plasmid>
    </source>
</reference>
<geneLocation type="plasmid" evidence="3">
    <name>paeme5</name>
</geneLocation>
<organism evidence="2 3">
    <name type="scientific">Aeromonas media</name>
    <dbReference type="NCBI Taxonomy" id="651"/>
    <lineage>
        <taxon>Bacteria</taxon>
        <taxon>Pseudomonadati</taxon>
        <taxon>Pseudomonadota</taxon>
        <taxon>Gammaproteobacteria</taxon>
        <taxon>Aeromonadales</taxon>
        <taxon>Aeromonadaceae</taxon>
        <taxon>Aeromonas</taxon>
    </lineage>
</organism>
<keyword evidence="2" id="KW-0614">Plasmid</keyword>
<accession>A0ABX6NY27</accession>
<dbReference type="EMBL" id="CP038449">
    <property type="protein sequence ID" value="QJT41299.1"/>
    <property type="molecule type" value="Genomic_DNA"/>
</dbReference>
<proteinExistence type="predicted"/>
<sequence>MSFTGIPKIRMQAKGQFHSGNVEAAQALSNIADAYEYLAAEYGRVMEMAGFSESREASEKDALTWVEPAKRPAVE</sequence>
<evidence type="ECO:0000256" key="1">
    <source>
        <dbReference type="SAM" id="MobiDB-lite"/>
    </source>
</evidence>
<evidence type="ECO:0000313" key="2">
    <source>
        <dbReference type="EMBL" id="QJT41299.1"/>
    </source>
</evidence>
<name>A0ABX6NY27_AERME</name>